<comment type="caution">
    <text evidence="1">The sequence shown here is derived from an EMBL/GenBank/DDBJ whole genome shotgun (WGS) entry which is preliminary data.</text>
</comment>
<sequence length="70" mass="8057">KMAVTFAISLIIGTNAATVFMQQQDQNTEQIEYNKGAESRRTKKAVYISELKTEIKVLEKELKYCKDKLE</sequence>
<name>X1CU93_9ZZZZ</name>
<dbReference type="AlphaFoldDB" id="X1CU93"/>
<reference evidence="1" key="1">
    <citation type="journal article" date="2014" name="Front. Microbiol.">
        <title>High frequency of phylogenetically diverse reductive dehalogenase-homologous genes in deep subseafloor sedimentary metagenomes.</title>
        <authorList>
            <person name="Kawai M."/>
            <person name="Futagami T."/>
            <person name="Toyoda A."/>
            <person name="Takaki Y."/>
            <person name="Nishi S."/>
            <person name="Hori S."/>
            <person name="Arai W."/>
            <person name="Tsubouchi T."/>
            <person name="Morono Y."/>
            <person name="Uchiyama I."/>
            <person name="Ito T."/>
            <person name="Fujiyama A."/>
            <person name="Inagaki F."/>
            <person name="Takami H."/>
        </authorList>
    </citation>
    <scope>NUCLEOTIDE SEQUENCE</scope>
    <source>
        <strain evidence="1">Expedition CK06-06</strain>
    </source>
</reference>
<dbReference type="EMBL" id="BART01019810">
    <property type="protein sequence ID" value="GAG96512.1"/>
    <property type="molecule type" value="Genomic_DNA"/>
</dbReference>
<gene>
    <name evidence="1" type="ORF">S01H4_36967</name>
</gene>
<protein>
    <submittedName>
        <fullName evidence="1">Uncharacterized protein</fullName>
    </submittedName>
</protein>
<proteinExistence type="predicted"/>
<feature type="non-terminal residue" evidence="1">
    <location>
        <position position="1"/>
    </location>
</feature>
<evidence type="ECO:0000313" key="1">
    <source>
        <dbReference type="EMBL" id="GAG96512.1"/>
    </source>
</evidence>
<accession>X1CU93</accession>
<organism evidence="1">
    <name type="scientific">marine sediment metagenome</name>
    <dbReference type="NCBI Taxonomy" id="412755"/>
    <lineage>
        <taxon>unclassified sequences</taxon>
        <taxon>metagenomes</taxon>
        <taxon>ecological metagenomes</taxon>
    </lineage>
</organism>